<evidence type="ECO:0000313" key="3">
    <source>
        <dbReference type="EMBL" id="RYT43771.1"/>
    </source>
</evidence>
<dbReference type="InterPro" id="IPR051928">
    <property type="entry name" value="NorD/CobT"/>
</dbReference>
<dbReference type="SUPFAM" id="SSF53300">
    <property type="entry name" value="vWA-like"/>
    <property type="match status" value="1"/>
</dbReference>
<dbReference type="InterPro" id="IPR006538">
    <property type="entry name" value="CobT"/>
</dbReference>
<dbReference type="Proteomes" id="UP000292985">
    <property type="component" value="Unassembled WGS sequence"/>
</dbReference>
<dbReference type="Pfam" id="PF06213">
    <property type="entry name" value="CobT"/>
    <property type="match status" value="1"/>
</dbReference>
<organism evidence="3 4">
    <name type="scientific">Citrobacter amalonaticus</name>
    <dbReference type="NCBI Taxonomy" id="35703"/>
    <lineage>
        <taxon>Bacteria</taxon>
        <taxon>Pseudomonadati</taxon>
        <taxon>Pseudomonadota</taxon>
        <taxon>Gammaproteobacteria</taxon>
        <taxon>Enterobacterales</taxon>
        <taxon>Enterobacteriaceae</taxon>
        <taxon>Citrobacter</taxon>
    </lineage>
</organism>
<feature type="compositionally biased region" description="Basic and acidic residues" evidence="1">
    <location>
        <begin position="300"/>
        <end position="314"/>
    </location>
</feature>
<feature type="compositionally biased region" description="Basic and acidic residues" evidence="1">
    <location>
        <begin position="230"/>
        <end position="240"/>
    </location>
</feature>
<accession>A0ABY0HUV9</accession>
<name>A0ABY0HUV9_CITAM</name>
<feature type="compositionally biased region" description="Basic and acidic residues" evidence="1">
    <location>
        <begin position="261"/>
        <end position="277"/>
    </location>
</feature>
<feature type="region of interest" description="Disordered" evidence="1">
    <location>
        <begin position="230"/>
        <end position="417"/>
    </location>
</feature>
<protein>
    <submittedName>
        <fullName evidence="3">Porphyrin biosynthesis protein</fullName>
    </submittedName>
</protein>
<dbReference type="Gene3D" id="3.40.50.410">
    <property type="entry name" value="von Willebrand factor, type A domain"/>
    <property type="match status" value="1"/>
</dbReference>
<feature type="compositionally biased region" description="Acidic residues" evidence="1">
    <location>
        <begin position="397"/>
        <end position="407"/>
    </location>
</feature>
<dbReference type="Pfam" id="PF11775">
    <property type="entry name" value="CobT_C"/>
    <property type="match status" value="1"/>
</dbReference>
<evidence type="ECO:0000256" key="1">
    <source>
        <dbReference type="SAM" id="MobiDB-lite"/>
    </source>
</evidence>
<dbReference type="PIRSF" id="PIRSF031715">
    <property type="entry name" value="Cob_chel_CobT"/>
    <property type="match status" value="1"/>
</dbReference>
<dbReference type="RefSeq" id="WP_130097733.1">
    <property type="nucleotide sequence ID" value="NZ_RCYA01000004.1"/>
</dbReference>
<feature type="compositionally biased region" description="Acidic residues" evidence="1">
    <location>
        <begin position="250"/>
        <end position="260"/>
    </location>
</feature>
<reference evidence="3 4" key="1">
    <citation type="journal article" date="2019" name="Science, e1252229">
        <title>Invertible promoters mediate bacterial phase variation, antibiotic resistance, and host adaptation in the gut.</title>
        <authorList>
            <person name="Jiang X."/>
            <person name="Hall A.B."/>
            <person name="Arthur T.D."/>
            <person name="Plichta D.R."/>
            <person name="Covington C.T."/>
            <person name="Poyet M."/>
            <person name="Crothers J."/>
            <person name="Moses P.L."/>
            <person name="Tolonen A.C."/>
            <person name="Vlamakis H."/>
            <person name="Alm E.J."/>
            <person name="Xavier R.J."/>
        </authorList>
    </citation>
    <scope>NUCLEOTIDE SEQUENCE [LARGE SCALE GENOMIC DNA]</scope>
    <source>
        <strain evidence="4">ca_0067</strain>
    </source>
</reference>
<dbReference type="PANTHER" id="PTHR41248">
    <property type="entry name" value="NORD PROTEIN"/>
    <property type="match status" value="1"/>
</dbReference>
<dbReference type="PANTHER" id="PTHR41248:SF1">
    <property type="entry name" value="NORD PROTEIN"/>
    <property type="match status" value="1"/>
</dbReference>
<comment type="caution">
    <text evidence="3">The sequence shown here is derived from an EMBL/GenBank/DDBJ whole genome shotgun (WGS) entry which is preliminary data.</text>
</comment>
<dbReference type="InterPro" id="IPR036465">
    <property type="entry name" value="vWFA_dom_sf"/>
</dbReference>
<dbReference type="InterPro" id="IPR025861">
    <property type="entry name" value="CobT_VWA_dom"/>
</dbReference>
<feature type="domain" description="Cobalamin biosynthesis protein CobT VWA" evidence="2">
    <location>
        <begin position="564"/>
        <end position="771"/>
    </location>
</feature>
<feature type="compositionally biased region" description="Polar residues" evidence="1">
    <location>
        <begin position="329"/>
        <end position="345"/>
    </location>
</feature>
<gene>
    <name evidence="3" type="ORF">EAJ18_11900</name>
</gene>
<keyword evidence="4" id="KW-1185">Reference proteome</keyword>
<evidence type="ECO:0000259" key="2">
    <source>
        <dbReference type="Pfam" id="PF11775"/>
    </source>
</evidence>
<sequence length="771" mass="85042">MSKITTRPVLKEVQDFRDCVKRVVAMLSGRNIPVSERGNEAFVRYNTKGEPVLVNIPSIPDDASPALLNAIRGFLDHEVAHILFTNFKDAQKMRDKSKKPSFGLWNALEDVFIERKMGQVFNGTRRNLLATQNLIIDKYFKTKVPEAVAICRGNQQELFLKFFLCPVVRAWDGQNPFIEFMEEHWRLIARPVALLKEHGIDKAIRNMNSTSDCILVAVAIALIMRDMKDEPEGKLPERKSSAKKPSRSEEEPEETPESSEDATRDGSAPERTERPDSEPEDEDDSGDSDLPESVSMDLPTDDKDISDTDNKSTEAGEESPESGKDTAAADTSQPETESDADSTPTHGDGISEDADESDGYGSGEGESTQDEGDGASAGSAGDEDGDSEEDRSGSESERDEATEEAPDSDSGFVADPSDMTLEDALKAIDEMEDGGDEAAEDPLSETIKKELMGASLSEYRPYDRSYDFIGSIDEAEQHIRRTRKVFGSIPMHSPMDRYRMVPEGSLLFQAKIEPHLSAGISSTLAKDLERAIASRNRVQFVPGQRRGRIHGSSLYRLSMNDDRVFRRKEDHKAVNACVQQVIDLSGSMGGRKIHLALASAYTIADALDRINVPNIITGFTTFGNPDFDTMRKAGFTRFEALMLPIIKNWNEKVNATNVRARMGCVAETFPLLNNVDGESIAQLASLFSGRMEDKKIMMVLSDGVPCAAGDGFSEHLRSTTKEIETLSDIDLMAIGVLTDAPKRYYKNYALVNKVEELGSSVVTELGRIILG</sequence>
<feature type="compositionally biased region" description="Acidic residues" evidence="1">
    <location>
        <begin position="278"/>
        <end position="290"/>
    </location>
</feature>
<proteinExistence type="predicted"/>
<dbReference type="EMBL" id="RCYA01000004">
    <property type="protein sequence ID" value="RYT43771.1"/>
    <property type="molecule type" value="Genomic_DNA"/>
</dbReference>
<evidence type="ECO:0000313" key="4">
    <source>
        <dbReference type="Proteomes" id="UP000292985"/>
    </source>
</evidence>